<dbReference type="PROSITE" id="PS51729">
    <property type="entry name" value="GNAT_YJDJ"/>
    <property type="match status" value="1"/>
</dbReference>
<evidence type="ECO:0000259" key="1">
    <source>
        <dbReference type="PROSITE" id="PS51729"/>
    </source>
</evidence>
<dbReference type="EMBL" id="CP099489">
    <property type="protein sequence ID" value="USQ81282.1"/>
    <property type="molecule type" value="Genomic_DNA"/>
</dbReference>
<dbReference type="Pfam" id="PF14542">
    <property type="entry name" value="Acetyltransf_CG"/>
    <property type="match status" value="1"/>
</dbReference>
<gene>
    <name evidence="2" type="ORF">NF556_06455</name>
</gene>
<keyword evidence="3" id="KW-1185">Reference proteome</keyword>
<organism evidence="2 3">
    <name type="scientific">Ornithinimicrobium faecis</name>
    <dbReference type="NCBI Taxonomy" id="2934158"/>
    <lineage>
        <taxon>Bacteria</taxon>
        <taxon>Bacillati</taxon>
        <taxon>Actinomycetota</taxon>
        <taxon>Actinomycetes</taxon>
        <taxon>Micrococcales</taxon>
        <taxon>Ornithinimicrobiaceae</taxon>
        <taxon>Ornithinimicrobium</taxon>
    </lineage>
</organism>
<sequence length="108" mass="12141">MSPTVRDNPDQNRYEIYVDDELAGFGDYKRSPGRIAFTHTEVGKEFSGRGLARKLVADELADARQRGLGVLPFCPYVQQVIAKNPDKYLDLVPADQRARFKLPEGDAQ</sequence>
<accession>A0ABY4YYT9</accession>
<dbReference type="InterPro" id="IPR045057">
    <property type="entry name" value="Gcn5-rel_NAT"/>
</dbReference>
<name>A0ABY4YYT9_9MICO</name>
<dbReference type="Proteomes" id="UP001056455">
    <property type="component" value="Chromosome"/>
</dbReference>
<dbReference type="PANTHER" id="PTHR31435:SF10">
    <property type="entry name" value="BSR4717 PROTEIN"/>
    <property type="match status" value="1"/>
</dbReference>
<dbReference type="InterPro" id="IPR031165">
    <property type="entry name" value="GNAT_YJDJ"/>
</dbReference>
<feature type="domain" description="N-acetyltransferase" evidence="1">
    <location>
        <begin position="6"/>
        <end position="93"/>
    </location>
</feature>
<reference evidence="2" key="1">
    <citation type="submission" date="2022-06" db="EMBL/GenBank/DDBJ databases">
        <title>Ornithinimicrobium HY1793.</title>
        <authorList>
            <person name="Huang Y."/>
        </authorList>
    </citation>
    <scope>NUCLEOTIDE SEQUENCE</scope>
    <source>
        <strain evidence="2">HY1793</strain>
    </source>
</reference>
<dbReference type="RefSeq" id="WP_252594666.1">
    <property type="nucleotide sequence ID" value="NZ_CP099489.1"/>
</dbReference>
<evidence type="ECO:0000313" key="3">
    <source>
        <dbReference type="Proteomes" id="UP001056455"/>
    </source>
</evidence>
<dbReference type="SUPFAM" id="SSF55729">
    <property type="entry name" value="Acyl-CoA N-acyltransferases (Nat)"/>
    <property type="match status" value="1"/>
</dbReference>
<protein>
    <submittedName>
        <fullName evidence="2">N-acetyltransferase</fullName>
    </submittedName>
</protein>
<evidence type="ECO:0000313" key="2">
    <source>
        <dbReference type="EMBL" id="USQ81282.1"/>
    </source>
</evidence>
<dbReference type="Gene3D" id="3.40.630.30">
    <property type="match status" value="1"/>
</dbReference>
<dbReference type="InterPro" id="IPR016181">
    <property type="entry name" value="Acyl_CoA_acyltransferase"/>
</dbReference>
<proteinExistence type="predicted"/>
<dbReference type="PANTHER" id="PTHR31435">
    <property type="entry name" value="PROTEIN NATD1"/>
    <property type="match status" value="1"/>
</dbReference>